<dbReference type="SUPFAM" id="SSF52540">
    <property type="entry name" value="P-loop containing nucleoside triphosphate hydrolases"/>
    <property type="match status" value="1"/>
</dbReference>
<accession>A0A0R1HKI3</accession>
<dbReference type="Gene3D" id="3.40.50.300">
    <property type="entry name" value="P-loop containing nucleotide triphosphate hydrolases"/>
    <property type="match status" value="1"/>
</dbReference>
<protein>
    <submittedName>
        <fullName evidence="5">Competence protein</fullName>
    </submittedName>
</protein>
<dbReference type="GO" id="GO:0005524">
    <property type="term" value="F:ATP binding"/>
    <property type="evidence" value="ECO:0007669"/>
    <property type="project" value="UniProtKB-KW"/>
</dbReference>
<dbReference type="CDD" id="cd01129">
    <property type="entry name" value="PulE-GspE-like"/>
    <property type="match status" value="1"/>
</dbReference>
<keyword evidence="2" id="KW-0547">Nucleotide-binding</keyword>
<keyword evidence="3" id="KW-0067">ATP-binding</keyword>
<dbReference type="PANTHER" id="PTHR30258">
    <property type="entry name" value="TYPE II SECRETION SYSTEM PROTEIN GSPE-RELATED"/>
    <property type="match status" value="1"/>
</dbReference>
<dbReference type="Gene3D" id="3.30.450.90">
    <property type="match status" value="1"/>
</dbReference>
<dbReference type="GO" id="GO:0005886">
    <property type="term" value="C:plasma membrane"/>
    <property type="evidence" value="ECO:0007669"/>
    <property type="project" value="TreeGrafter"/>
</dbReference>
<organism evidence="5 6">
    <name type="scientific">Secundilactobacillus kimchicus JCM 15530</name>
    <dbReference type="NCBI Taxonomy" id="1302272"/>
    <lineage>
        <taxon>Bacteria</taxon>
        <taxon>Bacillati</taxon>
        <taxon>Bacillota</taxon>
        <taxon>Bacilli</taxon>
        <taxon>Lactobacillales</taxon>
        <taxon>Lactobacillaceae</taxon>
        <taxon>Secundilactobacillus</taxon>
    </lineage>
</organism>
<gene>
    <name evidence="5" type="ORF">FC96_GL000658</name>
</gene>
<evidence type="ECO:0000313" key="6">
    <source>
        <dbReference type="Proteomes" id="UP000050911"/>
    </source>
</evidence>
<dbReference type="RefSeq" id="WP_055679735.1">
    <property type="nucleotide sequence ID" value="NZ_AZCX01000011.1"/>
</dbReference>
<comment type="caution">
    <text evidence="5">The sequence shown here is derived from an EMBL/GenBank/DDBJ whole genome shotgun (WGS) entry which is preliminary data.</text>
</comment>
<proteinExistence type="inferred from homology"/>
<dbReference type="OrthoDB" id="9808272at2"/>
<sequence>MIETLGQQLLEGAVAAGSSDLYVLPKGEGYGVFEHQNSRFQWIQDLSAEKGQQLIAHFKYRANMAITEARRPQLGSMMIAVNQVQIHLRLSTVGNFKQLESMVIRLIYPLATQQSHFLVPGQFEHLQQWCQLRGLVLFAGPTGSGKTSTIYQLAKTLSHSHSVLTIEDPVEIAEQTFLQLQVNQEAQMSYNDLIKVALRHRPDVLILGEIRDVQTAQAAIDAALSGHLVLSTVHALNVHGIVPRLLQLGVDELALHQAVTGVAYQRLIPTITGAMAALLDMKRGPVNEEWREETGMTTEWRCYLGKCVENQQISESIANRFQEG</sequence>
<dbReference type="STRING" id="1302272.FC96_GL000658"/>
<evidence type="ECO:0000256" key="1">
    <source>
        <dbReference type="ARBA" id="ARBA00006611"/>
    </source>
</evidence>
<keyword evidence="6" id="KW-1185">Reference proteome</keyword>
<dbReference type="Proteomes" id="UP000050911">
    <property type="component" value="Unassembled WGS sequence"/>
</dbReference>
<evidence type="ECO:0000259" key="4">
    <source>
        <dbReference type="PROSITE" id="PS00662"/>
    </source>
</evidence>
<dbReference type="InterPro" id="IPR047667">
    <property type="entry name" value="ATPase_ComGA"/>
</dbReference>
<dbReference type="PROSITE" id="PS00662">
    <property type="entry name" value="T2SP_E"/>
    <property type="match status" value="1"/>
</dbReference>
<dbReference type="PANTHER" id="PTHR30258:SF2">
    <property type="entry name" value="COMG OPERON PROTEIN 1"/>
    <property type="match status" value="1"/>
</dbReference>
<dbReference type="GO" id="GO:0016887">
    <property type="term" value="F:ATP hydrolysis activity"/>
    <property type="evidence" value="ECO:0007669"/>
    <property type="project" value="TreeGrafter"/>
</dbReference>
<evidence type="ECO:0000256" key="2">
    <source>
        <dbReference type="ARBA" id="ARBA00022741"/>
    </source>
</evidence>
<evidence type="ECO:0000256" key="3">
    <source>
        <dbReference type="ARBA" id="ARBA00022840"/>
    </source>
</evidence>
<dbReference type="AlphaFoldDB" id="A0A0R1HKI3"/>
<comment type="similarity">
    <text evidence="1">Belongs to the GSP E family.</text>
</comment>
<feature type="domain" description="Bacterial type II secretion system protein E" evidence="4">
    <location>
        <begin position="198"/>
        <end position="212"/>
    </location>
</feature>
<dbReference type="InterPro" id="IPR027417">
    <property type="entry name" value="P-loop_NTPase"/>
</dbReference>
<dbReference type="PATRIC" id="fig|1302272.5.peg.657"/>
<dbReference type="InterPro" id="IPR001482">
    <property type="entry name" value="T2SS/T4SS_dom"/>
</dbReference>
<name>A0A0R1HKI3_9LACO</name>
<dbReference type="EMBL" id="AZCX01000011">
    <property type="protein sequence ID" value="KRK47198.1"/>
    <property type="molecule type" value="Genomic_DNA"/>
</dbReference>
<evidence type="ECO:0000313" key="5">
    <source>
        <dbReference type="EMBL" id="KRK47198.1"/>
    </source>
</evidence>
<dbReference type="Pfam" id="PF00437">
    <property type="entry name" value="T2SSE"/>
    <property type="match status" value="1"/>
</dbReference>
<reference evidence="5 6" key="1">
    <citation type="journal article" date="2015" name="Genome Announc.">
        <title>Expanding the biotechnology potential of lactobacilli through comparative genomics of 213 strains and associated genera.</title>
        <authorList>
            <person name="Sun Z."/>
            <person name="Harris H.M."/>
            <person name="McCann A."/>
            <person name="Guo C."/>
            <person name="Argimon S."/>
            <person name="Zhang W."/>
            <person name="Yang X."/>
            <person name="Jeffery I.B."/>
            <person name="Cooney J.C."/>
            <person name="Kagawa T.F."/>
            <person name="Liu W."/>
            <person name="Song Y."/>
            <person name="Salvetti E."/>
            <person name="Wrobel A."/>
            <person name="Rasinkangas P."/>
            <person name="Parkhill J."/>
            <person name="Rea M.C."/>
            <person name="O'Sullivan O."/>
            <person name="Ritari J."/>
            <person name="Douillard F.P."/>
            <person name="Paul Ross R."/>
            <person name="Yang R."/>
            <person name="Briner A.E."/>
            <person name="Felis G.E."/>
            <person name="de Vos W.M."/>
            <person name="Barrangou R."/>
            <person name="Klaenhammer T.R."/>
            <person name="Caufield P.W."/>
            <person name="Cui Y."/>
            <person name="Zhang H."/>
            <person name="O'Toole P.W."/>
        </authorList>
    </citation>
    <scope>NUCLEOTIDE SEQUENCE [LARGE SCALE GENOMIC DNA]</scope>
    <source>
        <strain evidence="5 6">JCM 15530</strain>
    </source>
</reference>
<dbReference type="NCBIfam" id="NF041000">
    <property type="entry name" value="ATPase_ComGA"/>
    <property type="match status" value="1"/>
</dbReference>